<dbReference type="EMBL" id="SOSA01000474">
    <property type="protein sequence ID" value="THC90858.1"/>
    <property type="molecule type" value="Genomic_DNA"/>
</dbReference>
<evidence type="ECO:0000256" key="1">
    <source>
        <dbReference type="SAM" id="MobiDB-lite"/>
    </source>
</evidence>
<gene>
    <name evidence="2" type="ORF">EYZ11_009689</name>
</gene>
<name>A0A4S3J9D4_9EURO</name>
<dbReference type="VEuPathDB" id="FungiDB:EYZ11_009689"/>
<proteinExistence type="predicted"/>
<evidence type="ECO:0000313" key="2">
    <source>
        <dbReference type="EMBL" id="THC90858.1"/>
    </source>
</evidence>
<dbReference type="Proteomes" id="UP000308092">
    <property type="component" value="Unassembled WGS sequence"/>
</dbReference>
<feature type="region of interest" description="Disordered" evidence="1">
    <location>
        <begin position="127"/>
        <end position="147"/>
    </location>
</feature>
<evidence type="ECO:0000313" key="3">
    <source>
        <dbReference type="Proteomes" id="UP000308092"/>
    </source>
</evidence>
<reference evidence="2 3" key="1">
    <citation type="submission" date="2019-03" db="EMBL/GenBank/DDBJ databases">
        <title>The genome sequence of a newly discovered highly antifungal drug resistant Aspergillus species, Aspergillus tanneri NIH 1004.</title>
        <authorList>
            <person name="Mounaud S."/>
            <person name="Singh I."/>
            <person name="Joardar V."/>
            <person name="Pakala S."/>
            <person name="Pakala S."/>
            <person name="Venepally P."/>
            <person name="Hoover J."/>
            <person name="Nierman W."/>
            <person name="Chung J."/>
            <person name="Losada L."/>
        </authorList>
    </citation>
    <scope>NUCLEOTIDE SEQUENCE [LARGE SCALE GENOMIC DNA]</scope>
    <source>
        <strain evidence="2 3">NIH1004</strain>
    </source>
</reference>
<protein>
    <submittedName>
        <fullName evidence="2">Uncharacterized protein</fullName>
    </submittedName>
</protein>
<comment type="caution">
    <text evidence="2">The sequence shown here is derived from an EMBL/GenBank/DDBJ whole genome shotgun (WGS) entry which is preliminary data.</text>
</comment>
<keyword evidence="3" id="KW-1185">Reference proteome</keyword>
<sequence length="172" mass="19482">MCSGPFLEEAQQPGASKAIFRARIDTIRLSASKPVHSFYLRQLYSHWRSGFIERQGPTIVENDVRCREARQNRHEPRWKLFRRSIDVGANVLAHKFWLYFQRIICTSEVNTGKHSIPVEPVVAASPTSGKIQVTAPQRSKSEHGADPDVRMLRFSNSRHDTDGLIAASWLGG</sequence>
<accession>A0A4S3J9D4</accession>
<dbReference type="AlphaFoldDB" id="A0A4S3J9D4"/>
<organism evidence="2 3">
    <name type="scientific">Aspergillus tanneri</name>
    <dbReference type="NCBI Taxonomy" id="1220188"/>
    <lineage>
        <taxon>Eukaryota</taxon>
        <taxon>Fungi</taxon>
        <taxon>Dikarya</taxon>
        <taxon>Ascomycota</taxon>
        <taxon>Pezizomycotina</taxon>
        <taxon>Eurotiomycetes</taxon>
        <taxon>Eurotiomycetidae</taxon>
        <taxon>Eurotiales</taxon>
        <taxon>Aspergillaceae</taxon>
        <taxon>Aspergillus</taxon>
        <taxon>Aspergillus subgen. Circumdati</taxon>
    </lineage>
</organism>
<feature type="compositionally biased region" description="Polar residues" evidence="1">
    <location>
        <begin position="127"/>
        <end position="138"/>
    </location>
</feature>